<dbReference type="Gene3D" id="3.30.1150.10">
    <property type="match status" value="1"/>
</dbReference>
<dbReference type="Pfam" id="PF13103">
    <property type="entry name" value="TonB_2"/>
    <property type="match status" value="1"/>
</dbReference>
<feature type="compositionally biased region" description="Gly residues" evidence="5">
    <location>
        <begin position="186"/>
        <end position="215"/>
    </location>
</feature>
<keyword evidence="8" id="KW-1185">Reference proteome</keyword>
<dbReference type="SUPFAM" id="SSF74653">
    <property type="entry name" value="TolA/TonB C-terminal domain"/>
    <property type="match status" value="1"/>
</dbReference>
<comment type="subcellular location">
    <subcellularLocation>
        <location evidence="1">Membrane</location>
        <topology evidence="1">Single-pass membrane protein</topology>
    </subcellularLocation>
</comment>
<keyword evidence="2 6" id="KW-0812">Transmembrane</keyword>
<evidence type="ECO:0000256" key="1">
    <source>
        <dbReference type="ARBA" id="ARBA00004167"/>
    </source>
</evidence>
<feature type="region of interest" description="Disordered" evidence="5">
    <location>
        <begin position="70"/>
        <end position="228"/>
    </location>
</feature>
<evidence type="ECO:0000256" key="3">
    <source>
        <dbReference type="ARBA" id="ARBA00022989"/>
    </source>
</evidence>
<accession>A0ABY7JP43</accession>
<organism evidence="7 8">
    <name type="scientific">Oxalobacter aliiformigenes</name>
    <dbReference type="NCBI Taxonomy" id="2946593"/>
    <lineage>
        <taxon>Bacteria</taxon>
        <taxon>Pseudomonadati</taxon>
        <taxon>Pseudomonadota</taxon>
        <taxon>Betaproteobacteria</taxon>
        <taxon>Burkholderiales</taxon>
        <taxon>Oxalobacteraceae</taxon>
        <taxon>Oxalobacter</taxon>
    </lineage>
</organism>
<evidence type="ECO:0000256" key="5">
    <source>
        <dbReference type="SAM" id="MobiDB-lite"/>
    </source>
</evidence>
<feature type="region of interest" description="Disordered" evidence="5">
    <location>
        <begin position="293"/>
        <end position="316"/>
    </location>
</feature>
<keyword evidence="4 6" id="KW-0472">Membrane</keyword>
<feature type="compositionally biased region" description="Basic and acidic residues" evidence="5">
    <location>
        <begin position="71"/>
        <end position="82"/>
    </location>
</feature>
<feature type="compositionally biased region" description="Basic and acidic residues" evidence="5">
    <location>
        <begin position="102"/>
        <end position="184"/>
    </location>
</feature>
<proteinExistence type="predicted"/>
<dbReference type="EMBL" id="CP098248">
    <property type="protein sequence ID" value="WAV97714.1"/>
    <property type="molecule type" value="Genomic_DNA"/>
</dbReference>
<dbReference type="NCBIfam" id="TIGR01352">
    <property type="entry name" value="tonB_Cterm"/>
    <property type="match status" value="1"/>
</dbReference>
<dbReference type="Proteomes" id="UP001164794">
    <property type="component" value="Chromosome"/>
</dbReference>
<feature type="compositionally biased region" description="Basic and acidic residues" evidence="5">
    <location>
        <begin position="293"/>
        <end position="302"/>
    </location>
</feature>
<feature type="transmembrane region" description="Helical" evidence="6">
    <location>
        <begin position="23"/>
        <end position="42"/>
    </location>
</feature>
<gene>
    <name evidence="7" type="ORF">NB645_02970</name>
</gene>
<evidence type="ECO:0000313" key="7">
    <source>
        <dbReference type="EMBL" id="WAV97714.1"/>
    </source>
</evidence>
<keyword evidence="3 6" id="KW-1133">Transmembrane helix</keyword>
<dbReference type="InterPro" id="IPR006260">
    <property type="entry name" value="TonB/TolA_C"/>
</dbReference>
<protein>
    <submittedName>
        <fullName evidence="7">Cell envelope integrity protein TolA</fullName>
    </submittedName>
</protein>
<dbReference type="RefSeq" id="WP_269265234.1">
    <property type="nucleotide sequence ID" value="NZ_CP098248.1"/>
</dbReference>
<sequence length="316" mass="33869">MDWHFAMENGLLSIPREKKLKPAFVLALLVHVVLVTFLWIGVSWQADTGDMVEAEVWDIKVREAAPLAAGERSELAAPERAEQPVSASEPASPPPPASPARAENREPVKDSRPDIALEQEKRQAEKKAEQEKKAEAKRRAEELKQQQEEQARRKKEADEAKKKQKADEQAARRAKLLLDQEARRIAGGGSGGGKGKGSGGGGTATSGPTGSGGSGTSPYSTGPGKADGGYIQKVAAKIKSNTSFNVPPSLTGNPPVVYDVELLPDGTLRNIRKRKSSGIAGFDEAVKRAIEKSAPYPKDRSGRVPSGFTLTHKPKS</sequence>
<evidence type="ECO:0000313" key="8">
    <source>
        <dbReference type="Proteomes" id="UP001164794"/>
    </source>
</evidence>
<evidence type="ECO:0000256" key="2">
    <source>
        <dbReference type="ARBA" id="ARBA00022692"/>
    </source>
</evidence>
<evidence type="ECO:0000256" key="6">
    <source>
        <dbReference type="SAM" id="Phobius"/>
    </source>
</evidence>
<reference evidence="7" key="1">
    <citation type="journal article" date="2022" name="Front. Microbiol.">
        <title>New perspectives on an old grouping: The genomic and phenotypic variability of Oxalobacter formigenes and the implications for calcium oxalate stone prevention.</title>
        <authorList>
            <person name="Chmiel J.A."/>
            <person name="Carr C."/>
            <person name="Stuivenberg G.A."/>
            <person name="Venema R."/>
            <person name="Chanyi R.M."/>
            <person name="Al K.F."/>
            <person name="Giguere D."/>
            <person name="Say H."/>
            <person name="Akouris P.P."/>
            <person name="Dominguez Romero S.A."/>
            <person name="Kwong A."/>
            <person name="Tai V."/>
            <person name="Koval S.F."/>
            <person name="Razvi H."/>
            <person name="Bjazevic J."/>
            <person name="Burton J.P."/>
        </authorList>
    </citation>
    <scope>NUCLEOTIDE SEQUENCE</scope>
    <source>
        <strain evidence="7">HOxNP-1</strain>
    </source>
</reference>
<evidence type="ECO:0000256" key="4">
    <source>
        <dbReference type="ARBA" id="ARBA00023136"/>
    </source>
</evidence>
<name>A0ABY7JP43_9BURK</name>